<dbReference type="RefSeq" id="WP_330483072.1">
    <property type="nucleotide sequence ID" value="NZ_JAZBJZ010000022.1"/>
</dbReference>
<dbReference type="CDD" id="cd07005">
    <property type="entry name" value="cupin_WbuC-like"/>
    <property type="match status" value="1"/>
</dbReference>
<dbReference type="Gene3D" id="2.60.120.10">
    <property type="entry name" value="Jelly Rolls"/>
    <property type="match status" value="1"/>
</dbReference>
<reference evidence="2" key="1">
    <citation type="submission" date="2024-01" db="EMBL/GenBank/DDBJ databases">
        <title>Bank of Algae and Cyanobacteria of the Azores (BACA) strain genomes.</title>
        <authorList>
            <person name="Luz R."/>
            <person name="Cordeiro R."/>
            <person name="Fonseca A."/>
            <person name="Goncalves V."/>
        </authorList>
    </citation>
    <scope>NUCLEOTIDE SEQUENCE</scope>
    <source>
        <strain evidence="2">BACA0141</strain>
    </source>
</reference>
<dbReference type="Proteomes" id="UP001333818">
    <property type="component" value="Unassembled WGS sequence"/>
</dbReference>
<sequence length="162" mass="18049">MDNLVKPLTLALLTQTGEQASLSPRLRQNHNLHKLSDHVQRFVNVLQPGTYVRPHRHLRGEGKNGFELFAVLQGEIGLIILDETGHVQSHCRIGGDPWGLELAEGVYHTLVALQPNTAILEIKEGPYEPTSDKDFLPNFPFEGTIEAAELVHLWTGYFSHAG</sequence>
<dbReference type="EMBL" id="JAZBJZ010000022">
    <property type="protein sequence ID" value="MEE3716643.1"/>
    <property type="molecule type" value="Genomic_DNA"/>
</dbReference>
<name>A0AAW9PW85_9CYAN</name>
<dbReference type="NCBIfam" id="TIGR04366">
    <property type="entry name" value="cupin_WbuC"/>
    <property type="match status" value="1"/>
</dbReference>
<dbReference type="Pfam" id="PF19480">
    <property type="entry name" value="DUF6016"/>
    <property type="match status" value="1"/>
</dbReference>
<gene>
    <name evidence="2" type="ORF">V2H45_07795</name>
</gene>
<evidence type="ECO:0000313" key="2">
    <source>
        <dbReference type="EMBL" id="MEE3716643.1"/>
    </source>
</evidence>
<dbReference type="InterPro" id="IPR027565">
    <property type="entry name" value="Cupin_WbuC"/>
</dbReference>
<comment type="caution">
    <text evidence="2">The sequence shown here is derived from an EMBL/GenBank/DDBJ whole genome shotgun (WGS) entry which is preliminary data.</text>
</comment>
<dbReference type="InterPro" id="IPR046058">
    <property type="entry name" value="WbuC_cupin"/>
</dbReference>
<accession>A0AAW9PW85</accession>
<feature type="domain" description="Cupin fold metalloprotein WbuC cupin" evidence="1">
    <location>
        <begin position="11"/>
        <end position="92"/>
    </location>
</feature>
<organism evidence="2 3">
    <name type="scientific">Tumidithrix elongata BACA0141</name>
    <dbReference type="NCBI Taxonomy" id="2716417"/>
    <lineage>
        <taxon>Bacteria</taxon>
        <taxon>Bacillati</taxon>
        <taxon>Cyanobacteriota</taxon>
        <taxon>Cyanophyceae</taxon>
        <taxon>Pseudanabaenales</taxon>
        <taxon>Pseudanabaenaceae</taxon>
        <taxon>Tumidithrix</taxon>
        <taxon>Tumidithrix elongata</taxon>
    </lineage>
</organism>
<protein>
    <submittedName>
        <fullName evidence="2">WbuC family cupin fold metalloprotein</fullName>
    </submittedName>
</protein>
<evidence type="ECO:0000259" key="1">
    <source>
        <dbReference type="Pfam" id="PF19480"/>
    </source>
</evidence>
<keyword evidence="3" id="KW-1185">Reference proteome</keyword>
<dbReference type="SUPFAM" id="SSF51182">
    <property type="entry name" value="RmlC-like cupins"/>
    <property type="match status" value="1"/>
</dbReference>
<dbReference type="InterPro" id="IPR011051">
    <property type="entry name" value="RmlC_Cupin_sf"/>
</dbReference>
<dbReference type="AlphaFoldDB" id="A0AAW9PW85"/>
<evidence type="ECO:0000313" key="3">
    <source>
        <dbReference type="Proteomes" id="UP001333818"/>
    </source>
</evidence>
<proteinExistence type="predicted"/>
<dbReference type="InterPro" id="IPR014710">
    <property type="entry name" value="RmlC-like_jellyroll"/>
</dbReference>